<dbReference type="InterPro" id="IPR001453">
    <property type="entry name" value="MoaB/Mog_dom"/>
</dbReference>
<dbReference type="PANTHER" id="PTHR43232:SF2">
    <property type="entry name" value="MOLYBDENUM COFACTOR BIOSYNTHESIS PROTEIN B"/>
    <property type="match status" value="1"/>
</dbReference>
<name>A0AAV3XDA0_9CYAN</name>
<dbReference type="Proteomes" id="UP001050975">
    <property type="component" value="Unassembled WGS sequence"/>
</dbReference>
<keyword evidence="5" id="KW-0501">Molybdenum cofactor biosynthesis</keyword>
<dbReference type="InterPro" id="IPR012245">
    <property type="entry name" value="MoaB"/>
</dbReference>
<evidence type="ECO:0000256" key="3">
    <source>
        <dbReference type="ARBA" id="ARBA00006112"/>
    </source>
</evidence>
<comment type="similarity">
    <text evidence="3 5">Belongs to the MoaB/Mog family.</text>
</comment>
<dbReference type="RefSeq" id="WP_226586056.1">
    <property type="nucleotide sequence ID" value="NZ_BLAY01000085.1"/>
</dbReference>
<reference evidence="7" key="1">
    <citation type="submission" date="2019-10" db="EMBL/GenBank/DDBJ databases">
        <title>Draft genome sequece of Microseira wollei NIES-4236.</title>
        <authorList>
            <person name="Yamaguchi H."/>
            <person name="Suzuki S."/>
            <person name="Kawachi M."/>
        </authorList>
    </citation>
    <scope>NUCLEOTIDE SEQUENCE</scope>
    <source>
        <strain evidence="7">NIES-4236</strain>
    </source>
</reference>
<proteinExistence type="inferred from homology"/>
<dbReference type="Gene3D" id="3.40.980.10">
    <property type="entry name" value="MoaB/Mog-like domain"/>
    <property type="match status" value="1"/>
</dbReference>
<dbReference type="Pfam" id="PF00994">
    <property type="entry name" value="MoCF_biosynth"/>
    <property type="match status" value="1"/>
</dbReference>
<dbReference type="EMBL" id="BLAY01000085">
    <property type="protein sequence ID" value="GET40218.1"/>
    <property type="molecule type" value="Genomic_DNA"/>
</dbReference>
<dbReference type="GO" id="GO:0006777">
    <property type="term" value="P:Mo-molybdopterin cofactor biosynthetic process"/>
    <property type="evidence" value="ECO:0007669"/>
    <property type="project" value="UniProtKB-UniRule"/>
</dbReference>
<evidence type="ECO:0000256" key="1">
    <source>
        <dbReference type="ARBA" id="ARBA00003487"/>
    </source>
</evidence>
<dbReference type="SMART" id="SM00852">
    <property type="entry name" value="MoCF_biosynth"/>
    <property type="match status" value="1"/>
</dbReference>
<dbReference type="AlphaFoldDB" id="A0AAV3XDA0"/>
<comment type="pathway">
    <text evidence="2 5">Cofactor biosynthesis; molybdopterin biosynthesis.</text>
</comment>
<dbReference type="CDD" id="cd00886">
    <property type="entry name" value="MogA_MoaB"/>
    <property type="match status" value="1"/>
</dbReference>
<dbReference type="PANTHER" id="PTHR43232">
    <property type="entry name" value="MOLYBDENUM COFACTOR BIOSYNTHESIS PROTEIN B"/>
    <property type="match status" value="1"/>
</dbReference>
<protein>
    <recommendedName>
        <fullName evidence="4 5">Molybdenum cofactor biosynthesis protein B</fullName>
    </recommendedName>
</protein>
<accession>A0AAV3XDA0</accession>
<feature type="domain" description="MoaB/Mog" evidence="6">
    <location>
        <begin position="17"/>
        <end position="161"/>
    </location>
</feature>
<evidence type="ECO:0000256" key="4">
    <source>
        <dbReference type="ARBA" id="ARBA00015262"/>
    </source>
</evidence>
<evidence type="ECO:0000256" key="5">
    <source>
        <dbReference type="PIRNR" id="PIRNR006443"/>
    </source>
</evidence>
<comment type="caution">
    <text evidence="7">The sequence shown here is derived from an EMBL/GenBank/DDBJ whole genome shotgun (WGS) entry which is preliminary data.</text>
</comment>
<dbReference type="GO" id="GO:0005829">
    <property type="term" value="C:cytosol"/>
    <property type="evidence" value="ECO:0007669"/>
    <property type="project" value="TreeGrafter"/>
</dbReference>
<evidence type="ECO:0000313" key="8">
    <source>
        <dbReference type="Proteomes" id="UP001050975"/>
    </source>
</evidence>
<keyword evidence="8" id="KW-1185">Reference proteome</keyword>
<evidence type="ECO:0000256" key="2">
    <source>
        <dbReference type="ARBA" id="ARBA00005046"/>
    </source>
</evidence>
<sequence>MTPQPHPESTQITVNCAVITVSDTRTLETDKSGQIIKQLLVDAGHEVRDYTIVKDEPEQIRAQMEIWGKRPDLDGLIFNGGTGIAPRDTTYDAIASLLEKTLPGFGELFRYMSYQEIGSRAIASRAIAGVYQGKLVFCLPGSSNAVKLAVSQLILPELVHLVTQLRTGNE</sequence>
<comment type="function">
    <text evidence="1 5">May be involved in the biosynthesis of molybdopterin.</text>
</comment>
<evidence type="ECO:0000259" key="6">
    <source>
        <dbReference type="SMART" id="SM00852"/>
    </source>
</evidence>
<dbReference type="PIRSF" id="PIRSF006443">
    <property type="entry name" value="MoaB"/>
    <property type="match status" value="1"/>
</dbReference>
<organism evidence="7 8">
    <name type="scientific">Microseira wollei NIES-4236</name>
    <dbReference type="NCBI Taxonomy" id="2530354"/>
    <lineage>
        <taxon>Bacteria</taxon>
        <taxon>Bacillati</taxon>
        <taxon>Cyanobacteriota</taxon>
        <taxon>Cyanophyceae</taxon>
        <taxon>Oscillatoriophycideae</taxon>
        <taxon>Aerosakkonematales</taxon>
        <taxon>Aerosakkonemataceae</taxon>
        <taxon>Microseira</taxon>
    </lineage>
</organism>
<evidence type="ECO:0000313" key="7">
    <source>
        <dbReference type="EMBL" id="GET40218.1"/>
    </source>
</evidence>
<dbReference type="InterPro" id="IPR036425">
    <property type="entry name" value="MoaB/Mog-like_dom_sf"/>
</dbReference>
<dbReference type="SUPFAM" id="SSF53218">
    <property type="entry name" value="Molybdenum cofactor biosynthesis proteins"/>
    <property type="match status" value="1"/>
</dbReference>
<dbReference type="FunFam" id="3.40.980.10:FF:000006">
    <property type="entry name" value="Molybdenum cofactor biosynthesis protein B"/>
    <property type="match status" value="1"/>
</dbReference>
<dbReference type="NCBIfam" id="TIGR00177">
    <property type="entry name" value="molyb_syn"/>
    <property type="match status" value="1"/>
</dbReference>
<gene>
    <name evidence="7" type="ORF">MiSe_50270</name>
</gene>